<reference evidence="2 3" key="1">
    <citation type="submission" date="2020-07" db="EMBL/GenBank/DDBJ databases">
        <title>Genomic Encyclopedia of Type Strains, Phase IV (KMG-V): Genome sequencing to study the core and pangenomes of soil and plant-associated prokaryotes.</title>
        <authorList>
            <person name="Whitman W."/>
        </authorList>
    </citation>
    <scope>NUCLEOTIDE SEQUENCE [LARGE SCALE GENOMIC DNA]</scope>
    <source>
        <strain evidence="2 3">RH2WT43</strain>
    </source>
</reference>
<dbReference type="AlphaFoldDB" id="A0A839F448"/>
<dbReference type="Pfam" id="PF05987">
    <property type="entry name" value="DUF898"/>
    <property type="match status" value="1"/>
</dbReference>
<feature type="transmembrane region" description="Helical" evidence="1">
    <location>
        <begin position="113"/>
        <end position="133"/>
    </location>
</feature>
<feature type="transmembrane region" description="Helical" evidence="1">
    <location>
        <begin position="243"/>
        <end position="272"/>
    </location>
</feature>
<evidence type="ECO:0000256" key="1">
    <source>
        <dbReference type="SAM" id="Phobius"/>
    </source>
</evidence>
<keyword evidence="1" id="KW-0812">Transmembrane</keyword>
<dbReference type="RefSeq" id="WP_182532862.1">
    <property type="nucleotide sequence ID" value="NZ_JACGXL010000008.1"/>
</dbReference>
<feature type="transmembrane region" description="Helical" evidence="1">
    <location>
        <begin position="154"/>
        <end position="176"/>
    </location>
</feature>
<feature type="transmembrane region" description="Helical" evidence="1">
    <location>
        <begin position="208"/>
        <end position="231"/>
    </location>
</feature>
<proteinExistence type="predicted"/>
<dbReference type="EMBL" id="JACGXL010000008">
    <property type="protein sequence ID" value="MBA8889833.1"/>
    <property type="molecule type" value="Genomic_DNA"/>
</dbReference>
<sequence length="361" mass="40112">MNATVIDDGVGPAPAVGQAVPRTTDHRFEFSGDAREYFRIWIVNLALGIVTLGIYSAWAKVRTQRYFYANTRVAGAPFDYQAQPLAILKGRLIALVLFGGYALAGQFDVRVQLALALLIALLAPWLVVRGAAFRARYSAWRGINFRFVPDYKQAYIRYLALYLFVPFTLGLLYPFVKAKQKAFLVEQHRYGGVPFRFTATPGDFYPSYLAAFACGFIWSMLLSFVMVGAIGRHVSVDGTPPPMLVYGFPLLMYAGYFVIFAFLNASISNLVYNAVRLDNHRLHSTLRGSKLLWIYASNTLAILASIGMLIPWAMIRLARYRAECLTLLQAGDLDAFVATAQTDVDATGAEMDSVFDIDIGL</sequence>
<comment type="caution">
    <text evidence="2">The sequence shown here is derived from an EMBL/GenBank/DDBJ whole genome shotgun (WGS) entry which is preliminary data.</text>
</comment>
<dbReference type="InterPro" id="IPR010295">
    <property type="entry name" value="DUF898"/>
</dbReference>
<dbReference type="Proteomes" id="UP000550401">
    <property type="component" value="Unassembled WGS sequence"/>
</dbReference>
<organism evidence="2 3">
    <name type="scientific">Dokdonella fugitiva</name>
    <dbReference type="NCBI Taxonomy" id="328517"/>
    <lineage>
        <taxon>Bacteria</taxon>
        <taxon>Pseudomonadati</taxon>
        <taxon>Pseudomonadota</taxon>
        <taxon>Gammaproteobacteria</taxon>
        <taxon>Lysobacterales</taxon>
        <taxon>Rhodanobacteraceae</taxon>
        <taxon>Dokdonella</taxon>
    </lineage>
</organism>
<gene>
    <name evidence="2" type="ORF">FHW12_004080</name>
</gene>
<feature type="transmembrane region" description="Helical" evidence="1">
    <location>
        <begin position="90"/>
        <end position="107"/>
    </location>
</feature>
<keyword evidence="3" id="KW-1185">Reference proteome</keyword>
<protein>
    <submittedName>
        <fullName evidence="2">Uncharacterized membrane protein YjgN (DUF898 family)</fullName>
    </submittedName>
</protein>
<keyword evidence="1" id="KW-1133">Transmembrane helix</keyword>
<evidence type="ECO:0000313" key="3">
    <source>
        <dbReference type="Proteomes" id="UP000550401"/>
    </source>
</evidence>
<feature type="transmembrane region" description="Helical" evidence="1">
    <location>
        <begin position="292"/>
        <end position="315"/>
    </location>
</feature>
<evidence type="ECO:0000313" key="2">
    <source>
        <dbReference type="EMBL" id="MBA8889833.1"/>
    </source>
</evidence>
<name>A0A839F448_9GAMM</name>
<keyword evidence="1" id="KW-0472">Membrane</keyword>
<accession>A0A839F448</accession>
<feature type="transmembrane region" description="Helical" evidence="1">
    <location>
        <begin position="38"/>
        <end position="58"/>
    </location>
</feature>